<protein>
    <submittedName>
        <fullName evidence="2">Uncharacterized protein</fullName>
    </submittedName>
</protein>
<organism evidence="2 3">
    <name type="scientific">Ramazzottius varieornatus</name>
    <name type="common">Water bear</name>
    <name type="synonym">Tardigrade</name>
    <dbReference type="NCBI Taxonomy" id="947166"/>
    <lineage>
        <taxon>Eukaryota</taxon>
        <taxon>Metazoa</taxon>
        <taxon>Ecdysozoa</taxon>
        <taxon>Tardigrada</taxon>
        <taxon>Eutardigrada</taxon>
        <taxon>Parachela</taxon>
        <taxon>Hypsibioidea</taxon>
        <taxon>Ramazzottiidae</taxon>
        <taxon>Ramazzottius</taxon>
    </lineage>
</organism>
<name>A0A1D1V462_RAMVA</name>
<feature type="compositionally biased region" description="Basic and acidic residues" evidence="1">
    <location>
        <begin position="245"/>
        <end position="259"/>
    </location>
</feature>
<dbReference type="EMBL" id="BDGG01000003">
    <property type="protein sequence ID" value="GAU96539.1"/>
    <property type="molecule type" value="Genomic_DNA"/>
</dbReference>
<reference evidence="2 3" key="1">
    <citation type="journal article" date="2016" name="Nat. Commun.">
        <title>Extremotolerant tardigrade genome and improved radiotolerance of human cultured cells by tardigrade-unique protein.</title>
        <authorList>
            <person name="Hashimoto T."/>
            <person name="Horikawa D.D."/>
            <person name="Saito Y."/>
            <person name="Kuwahara H."/>
            <person name="Kozuka-Hata H."/>
            <person name="Shin-I T."/>
            <person name="Minakuchi Y."/>
            <person name="Ohishi K."/>
            <person name="Motoyama A."/>
            <person name="Aizu T."/>
            <person name="Enomoto A."/>
            <person name="Kondo K."/>
            <person name="Tanaka S."/>
            <person name="Hara Y."/>
            <person name="Koshikawa S."/>
            <person name="Sagara H."/>
            <person name="Miura T."/>
            <person name="Yokobori S."/>
            <person name="Miyagawa K."/>
            <person name="Suzuki Y."/>
            <person name="Kubo T."/>
            <person name="Oyama M."/>
            <person name="Kohara Y."/>
            <person name="Fujiyama A."/>
            <person name="Arakawa K."/>
            <person name="Katayama T."/>
            <person name="Toyoda A."/>
            <person name="Kunieda T."/>
        </authorList>
    </citation>
    <scope>NUCLEOTIDE SEQUENCE [LARGE SCALE GENOMIC DNA]</scope>
    <source>
        <strain evidence="2 3">YOKOZUNA-1</strain>
    </source>
</reference>
<dbReference type="AlphaFoldDB" id="A0A1D1V462"/>
<accession>A0A1D1V462</accession>
<feature type="region of interest" description="Disordered" evidence="1">
    <location>
        <begin position="223"/>
        <end position="282"/>
    </location>
</feature>
<dbReference type="Proteomes" id="UP000186922">
    <property type="component" value="Unassembled WGS sequence"/>
</dbReference>
<keyword evidence="3" id="KW-1185">Reference proteome</keyword>
<feature type="compositionally biased region" description="Polar residues" evidence="1">
    <location>
        <begin position="229"/>
        <end position="238"/>
    </location>
</feature>
<evidence type="ECO:0000313" key="3">
    <source>
        <dbReference type="Proteomes" id="UP000186922"/>
    </source>
</evidence>
<evidence type="ECO:0000313" key="2">
    <source>
        <dbReference type="EMBL" id="GAU96539.1"/>
    </source>
</evidence>
<gene>
    <name evidence="2" type="primary">RvY_07969-1</name>
    <name evidence="2" type="synonym">RvY_07969.1</name>
    <name evidence="2" type="ORF">RvY_07969</name>
</gene>
<feature type="region of interest" description="Disordered" evidence="1">
    <location>
        <begin position="89"/>
        <end position="137"/>
    </location>
</feature>
<feature type="region of interest" description="Disordered" evidence="1">
    <location>
        <begin position="301"/>
        <end position="323"/>
    </location>
</feature>
<comment type="caution">
    <text evidence="2">The sequence shown here is derived from an EMBL/GenBank/DDBJ whole genome shotgun (WGS) entry which is preliminary data.</text>
</comment>
<feature type="compositionally biased region" description="Basic and acidic residues" evidence="1">
    <location>
        <begin position="272"/>
        <end position="282"/>
    </location>
</feature>
<proteinExistence type="predicted"/>
<evidence type="ECO:0000256" key="1">
    <source>
        <dbReference type="SAM" id="MobiDB-lite"/>
    </source>
</evidence>
<sequence length="438" mass="48206">MGDSRSDRSYSSSGTIRGHSVRFWTSAVDPSAIRCFPRLKTIKSHAVSVTVVRESPDLELPEVTNEAAFQPERASTSVSHRPSTAELFQKPLSPIRPPLRNGSNKKSTRAPKIGKSPANRVDLPPPLPGPAPLASDKESCASFRTTRTSLPDTIFSEASSKRPRTYRSAYTSRLFSQFKMRSQAPSLEAVPVVDKPLSPEIDRYSFDSPVPAIIASKQSKVEAKKKSVSGGQTIAQRLTSRKRDKIPLVEPKKVSDKRSYSSVVVGNNSKKRPAETSKDGFPVKKVNNPVAAFKIAALPRKGRVERQSSPPEVPAPEVREPEGAPAKKAVALQKSPAPVATKTVDENRTQMTANLDKLINKMQNESGNELVQSGIIRSLTDLLVKKERYEVVMEKQLTKLQQSTSMILECSKENSNLNQQIRTVTKSLQENNLSSRSR</sequence>